<evidence type="ECO:0000256" key="3">
    <source>
        <dbReference type="ARBA" id="ARBA00006340"/>
    </source>
</evidence>
<evidence type="ECO:0000256" key="4">
    <source>
        <dbReference type="ARBA" id="ARBA00011738"/>
    </source>
</evidence>
<dbReference type="InterPro" id="IPR023031">
    <property type="entry name" value="OPRT"/>
</dbReference>
<accession>A0ABQ6ZBD9</accession>
<evidence type="ECO:0000313" key="11">
    <source>
        <dbReference type="EMBL" id="KAF1697411.1"/>
    </source>
</evidence>
<name>A0ABQ6ZBD9_9GAMM</name>
<dbReference type="InterPro" id="IPR029057">
    <property type="entry name" value="PRTase-like"/>
</dbReference>
<evidence type="ECO:0000256" key="8">
    <source>
        <dbReference type="ARBA" id="ARBA00022975"/>
    </source>
</evidence>
<dbReference type="SUPFAM" id="SSF53271">
    <property type="entry name" value="PRTase-like"/>
    <property type="match status" value="1"/>
</dbReference>
<protein>
    <recommendedName>
        <fullName evidence="5 9">Orotate phosphoribosyltransferase</fullName>
        <shortName evidence="9">OPRT</shortName>
        <shortName evidence="9">OPRTase</shortName>
        <ecNumber evidence="5 9">2.4.2.10</ecNumber>
    </recommendedName>
</protein>
<sequence>MSDHRTRFLQLALDADALRFGEFTLKSGRTSPYFFNAGRFDSGARLAALASCYADAIDGAGMDFDLLFGPAYKGIPLATALACEYAGRGRDLPLAFNRKEAKAHGEGGTLIGAPLAGRRVLVVDDVITAGTAIREALATIGGAGGQVAGIVVALDRQEIAADADRRSAAQAVAEEAGVPVRAVAGLADLLAFADGNEKLAAFRAPLQAYRVRYGCDPTG</sequence>
<dbReference type="HAMAP" id="MF_01208">
    <property type="entry name" value="PyrE"/>
    <property type="match status" value="1"/>
</dbReference>
<comment type="similarity">
    <text evidence="3 9">Belongs to the purine/pyrimidine phosphoribosyltransferase family. PyrE subfamily.</text>
</comment>
<dbReference type="NCBIfam" id="TIGR00336">
    <property type="entry name" value="pyrE"/>
    <property type="match status" value="1"/>
</dbReference>
<dbReference type="EMBL" id="PDWN01000001">
    <property type="protein sequence ID" value="KAF1697411.1"/>
    <property type="molecule type" value="Genomic_DNA"/>
</dbReference>
<keyword evidence="12" id="KW-1185">Reference proteome</keyword>
<comment type="caution">
    <text evidence="11">The sequence shown here is derived from an EMBL/GenBank/DDBJ whole genome shotgun (WGS) entry which is preliminary data.</text>
</comment>
<dbReference type="InterPro" id="IPR000836">
    <property type="entry name" value="PRTase_dom"/>
</dbReference>
<feature type="binding site" description="in other chain" evidence="9">
    <location>
        <position position="26"/>
    </location>
    <ligand>
        <name>5-phospho-alpha-D-ribose 1-diphosphate</name>
        <dbReference type="ChEBI" id="CHEBI:58017"/>
        <note>ligand shared between dimeric partners</note>
    </ligand>
</feature>
<keyword evidence="9" id="KW-0460">Magnesium</keyword>
<keyword evidence="7 9" id="KW-0808">Transferase</keyword>
<feature type="binding site" evidence="9">
    <location>
        <begin position="34"/>
        <end position="35"/>
    </location>
    <ligand>
        <name>orotate</name>
        <dbReference type="ChEBI" id="CHEBI:30839"/>
    </ligand>
</feature>
<evidence type="ECO:0000259" key="10">
    <source>
        <dbReference type="Pfam" id="PF00156"/>
    </source>
</evidence>
<keyword evidence="8 9" id="KW-0665">Pyrimidine biosynthesis</keyword>
<feature type="binding site" description="in other chain" evidence="9">
    <location>
        <begin position="124"/>
        <end position="132"/>
    </location>
    <ligand>
        <name>5-phospho-alpha-D-ribose 1-diphosphate</name>
        <dbReference type="ChEBI" id="CHEBI:58017"/>
        <note>ligand shared between dimeric partners</note>
    </ligand>
</feature>
<evidence type="ECO:0000256" key="1">
    <source>
        <dbReference type="ARBA" id="ARBA00003769"/>
    </source>
</evidence>
<evidence type="ECO:0000256" key="7">
    <source>
        <dbReference type="ARBA" id="ARBA00022679"/>
    </source>
</evidence>
<comment type="pathway">
    <text evidence="2 9">Pyrimidine metabolism; UMP biosynthesis via de novo pathway; UMP from orotate: step 1/2.</text>
</comment>
<dbReference type="PANTHER" id="PTHR46683">
    <property type="entry name" value="OROTATE PHOSPHORIBOSYLTRANSFERASE 1-RELATED"/>
    <property type="match status" value="1"/>
</dbReference>
<evidence type="ECO:0000256" key="5">
    <source>
        <dbReference type="ARBA" id="ARBA00011971"/>
    </source>
</evidence>
<comment type="catalytic activity">
    <reaction evidence="9">
        <text>orotidine 5'-phosphate + diphosphate = orotate + 5-phospho-alpha-D-ribose 1-diphosphate</text>
        <dbReference type="Rhea" id="RHEA:10380"/>
        <dbReference type="ChEBI" id="CHEBI:30839"/>
        <dbReference type="ChEBI" id="CHEBI:33019"/>
        <dbReference type="ChEBI" id="CHEBI:57538"/>
        <dbReference type="ChEBI" id="CHEBI:58017"/>
        <dbReference type="EC" id="2.4.2.10"/>
    </reaction>
</comment>
<dbReference type="Gene3D" id="3.40.50.2020">
    <property type="match status" value="1"/>
</dbReference>
<dbReference type="CDD" id="cd06223">
    <property type="entry name" value="PRTases_typeI"/>
    <property type="match status" value="1"/>
</dbReference>
<evidence type="ECO:0000256" key="6">
    <source>
        <dbReference type="ARBA" id="ARBA00022676"/>
    </source>
</evidence>
<evidence type="ECO:0000256" key="2">
    <source>
        <dbReference type="ARBA" id="ARBA00004889"/>
    </source>
</evidence>
<reference evidence="11 12" key="1">
    <citation type="submission" date="2017-10" db="EMBL/GenBank/DDBJ databases">
        <title>Whole genome sequencing of members of genus Pseudoxanthomonas.</title>
        <authorList>
            <person name="Kumar S."/>
            <person name="Bansal K."/>
            <person name="Kaur A."/>
            <person name="Patil P."/>
            <person name="Sharma S."/>
            <person name="Patil P.B."/>
        </authorList>
    </citation>
    <scope>NUCLEOTIDE SEQUENCE [LARGE SCALE GENOMIC DNA]</scope>
    <source>
        <strain evidence="11 12">DSM 17801</strain>
    </source>
</reference>
<dbReference type="GO" id="GO:0016757">
    <property type="term" value="F:glycosyltransferase activity"/>
    <property type="evidence" value="ECO:0007669"/>
    <property type="project" value="UniProtKB-KW"/>
</dbReference>
<dbReference type="PANTHER" id="PTHR46683:SF1">
    <property type="entry name" value="OROTATE PHOSPHORIBOSYLTRANSFERASE 1-RELATED"/>
    <property type="match status" value="1"/>
</dbReference>
<feature type="binding site" description="in other chain" evidence="9">
    <location>
        <position position="99"/>
    </location>
    <ligand>
        <name>5-phospho-alpha-D-ribose 1-diphosphate</name>
        <dbReference type="ChEBI" id="CHEBI:58017"/>
        <note>ligand shared between dimeric partners</note>
    </ligand>
</feature>
<feature type="binding site" evidence="9">
    <location>
        <position position="102"/>
    </location>
    <ligand>
        <name>5-phospho-alpha-D-ribose 1-diphosphate</name>
        <dbReference type="ChEBI" id="CHEBI:58017"/>
        <note>ligand shared between dimeric partners</note>
    </ligand>
</feature>
<comment type="subunit">
    <text evidence="4 9">Homodimer.</text>
</comment>
<comment type="cofactor">
    <cofactor evidence="9">
        <name>Mg(2+)</name>
        <dbReference type="ChEBI" id="CHEBI:18420"/>
    </cofactor>
</comment>
<dbReference type="EC" id="2.4.2.10" evidence="5 9"/>
<feature type="binding site" evidence="9">
    <location>
        <position position="98"/>
    </location>
    <ligand>
        <name>5-phospho-alpha-D-ribose 1-diphosphate</name>
        <dbReference type="ChEBI" id="CHEBI:58017"/>
        <note>ligand shared between dimeric partners</note>
    </ligand>
</feature>
<evidence type="ECO:0000256" key="9">
    <source>
        <dbReference type="HAMAP-Rule" id="MF_01208"/>
    </source>
</evidence>
<feature type="binding site" evidence="9">
    <location>
        <position position="156"/>
    </location>
    <ligand>
        <name>orotate</name>
        <dbReference type="ChEBI" id="CHEBI:30839"/>
    </ligand>
</feature>
<organism evidence="11 12">
    <name type="scientific">Pseudoxanthomonas daejeonensis</name>
    <dbReference type="NCBI Taxonomy" id="266062"/>
    <lineage>
        <taxon>Bacteria</taxon>
        <taxon>Pseudomonadati</taxon>
        <taxon>Pseudomonadota</taxon>
        <taxon>Gammaproteobacteria</taxon>
        <taxon>Lysobacterales</taxon>
        <taxon>Lysobacteraceae</taxon>
        <taxon>Pseudoxanthomonas</taxon>
    </lineage>
</organism>
<feature type="binding site" evidence="9">
    <location>
        <position position="128"/>
    </location>
    <ligand>
        <name>orotate</name>
        <dbReference type="ChEBI" id="CHEBI:30839"/>
    </ligand>
</feature>
<dbReference type="RefSeq" id="WP_162408032.1">
    <property type="nucleotide sequence ID" value="NZ_CP093331.1"/>
</dbReference>
<feature type="binding site" evidence="9">
    <location>
        <position position="104"/>
    </location>
    <ligand>
        <name>5-phospho-alpha-D-ribose 1-diphosphate</name>
        <dbReference type="ChEBI" id="CHEBI:58017"/>
        <note>ligand shared between dimeric partners</note>
    </ligand>
</feature>
<feature type="domain" description="Phosphoribosyltransferase" evidence="10">
    <location>
        <begin position="44"/>
        <end position="158"/>
    </location>
</feature>
<keyword evidence="6 9" id="KW-0328">Glycosyltransferase</keyword>
<dbReference type="Pfam" id="PF00156">
    <property type="entry name" value="Pribosyltran"/>
    <property type="match status" value="1"/>
</dbReference>
<dbReference type="InterPro" id="IPR004467">
    <property type="entry name" value="Or_phspho_trans_dom"/>
</dbReference>
<evidence type="ECO:0000313" key="12">
    <source>
        <dbReference type="Proteomes" id="UP000788419"/>
    </source>
</evidence>
<feature type="binding site" description="in other chain" evidence="9">
    <location>
        <begin position="72"/>
        <end position="73"/>
    </location>
    <ligand>
        <name>5-phospho-alpha-D-ribose 1-diphosphate</name>
        <dbReference type="ChEBI" id="CHEBI:58017"/>
        <note>ligand shared between dimeric partners</note>
    </ligand>
</feature>
<dbReference type="Proteomes" id="UP000788419">
    <property type="component" value="Unassembled WGS sequence"/>
</dbReference>
<gene>
    <name evidence="9" type="primary">pyrE</name>
    <name evidence="11" type="ORF">CSC65_00625</name>
</gene>
<comment type="function">
    <text evidence="1 9">Catalyzes the transfer of a ribosyl phosphate group from 5-phosphoribose 1-diphosphate to orotate, leading to the formation of orotidine monophosphate (OMP).</text>
</comment>
<proteinExistence type="inferred from homology"/>